<reference evidence="1 2" key="1">
    <citation type="submission" date="2016-10" db="EMBL/GenBank/DDBJ databases">
        <title>Genome sequence of the basidiomycete white-rot fungus Trametes pubescens.</title>
        <authorList>
            <person name="Makela M.R."/>
            <person name="Granchi Z."/>
            <person name="Peng M."/>
            <person name="De Vries R.P."/>
            <person name="Grigoriev I."/>
            <person name="Riley R."/>
            <person name="Hilden K."/>
        </authorList>
    </citation>
    <scope>NUCLEOTIDE SEQUENCE [LARGE SCALE GENOMIC DNA]</scope>
    <source>
        <strain evidence="1 2">FBCC735</strain>
    </source>
</reference>
<dbReference type="AlphaFoldDB" id="A0A1M2VZ81"/>
<keyword evidence="2" id="KW-1185">Reference proteome</keyword>
<evidence type="ECO:0000313" key="1">
    <source>
        <dbReference type="EMBL" id="OJT12822.1"/>
    </source>
</evidence>
<organism evidence="1 2">
    <name type="scientific">Trametes pubescens</name>
    <name type="common">White-rot fungus</name>
    <dbReference type="NCBI Taxonomy" id="154538"/>
    <lineage>
        <taxon>Eukaryota</taxon>
        <taxon>Fungi</taxon>
        <taxon>Dikarya</taxon>
        <taxon>Basidiomycota</taxon>
        <taxon>Agaricomycotina</taxon>
        <taxon>Agaricomycetes</taxon>
        <taxon>Polyporales</taxon>
        <taxon>Polyporaceae</taxon>
        <taxon>Trametes</taxon>
    </lineage>
</organism>
<protein>
    <submittedName>
        <fullName evidence="1">Uncharacterized protein</fullName>
    </submittedName>
</protein>
<accession>A0A1M2VZ81</accession>
<evidence type="ECO:0000313" key="2">
    <source>
        <dbReference type="Proteomes" id="UP000184267"/>
    </source>
</evidence>
<dbReference type="Proteomes" id="UP000184267">
    <property type="component" value="Unassembled WGS sequence"/>
</dbReference>
<dbReference type="EMBL" id="MNAD01000447">
    <property type="protein sequence ID" value="OJT12822.1"/>
    <property type="molecule type" value="Genomic_DNA"/>
</dbReference>
<comment type="caution">
    <text evidence="1">The sequence shown here is derived from an EMBL/GenBank/DDBJ whole genome shotgun (WGS) entry which is preliminary data.</text>
</comment>
<proteinExistence type="predicted"/>
<gene>
    <name evidence="1" type="ORF">TRAPUB_10657</name>
</gene>
<sequence length="178" mass="19806">MHQFSRFNHPYRIGGPWSRRPPHLVRISPVLTAVDDPYTRDLNDDAGCSTRVVRLDLSRATFSTIPSDINNVWVVEIRLSLILQRLAPHDYKRAAFIARSDATAIPSGAPTSLGRLVHRSSPHRFLSMDTRVHSYCPWGKSMLGLLFSVHGEDEPVLGNPTATVAAPKMDESGILRLA</sequence>
<name>A0A1M2VZ81_TRAPU</name>